<keyword evidence="4" id="KW-1185">Reference proteome</keyword>
<dbReference type="NCBIfam" id="TIGR01891">
    <property type="entry name" value="amidohydrolases"/>
    <property type="match status" value="1"/>
</dbReference>
<evidence type="ECO:0000313" key="4">
    <source>
        <dbReference type="Proteomes" id="UP000515913"/>
    </source>
</evidence>
<proteinExistence type="inferred from homology"/>
<dbReference type="FunFam" id="3.30.70.360:FF:000004">
    <property type="entry name" value="Peptidase M20 domain-containing protein 2"/>
    <property type="match status" value="1"/>
</dbReference>
<dbReference type="InterPro" id="IPR052030">
    <property type="entry name" value="Peptidase_M20/M20A_hydrolases"/>
</dbReference>
<comment type="similarity">
    <text evidence="1">Belongs to the peptidase M20A family.</text>
</comment>
<evidence type="ECO:0000313" key="3">
    <source>
        <dbReference type="EMBL" id="QNM15101.1"/>
    </source>
</evidence>
<protein>
    <recommendedName>
        <fullName evidence="1">Peptidase M20 domain-containing protein 2</fullName>
    </recommendedName>
</protein>
<dbReference type="CDD" id="cd05672">
    <property type="entry name" value="M20_ACY1L2-like"/>
    <property type="match status" value="1"/>
</dbReference>
<dbReference type="EMBL" id="CP060637">
    <property type="protein sequence ID" value="QNM15101.1"/>
    <property type="molecule type" value="Genomic_DNA"/>
</dbReference>
<dbReference type="PANTHER" id="PTHR30575:SF0">
    <property type="entry name" value="XAA-ARG DIPEPTIDASE"/>
    <property type="match status" value="1"/>
</dbReference>
<dbReference type="SUPFAM" id="SSF53187">
    <property type="entry name" value="Zn-dependent exopeptidases"/>
    <property type="match status" value="1"/>
</dbReference>
<dbReference type="InterPro" id="IPR002933">
    <property type="entry name" value="Peptidase_M20"/>
</dbReference>
<dbReference type="SUPFAM" id="SSF55031">
    <property type="entry name" value="Bacterial exopeptidase dimerisation domain"/>
    <property type="match status" value="1"/>
</dbReference>
<evidence type="ECO:0000256" key="1">
    <source>
        <dbReference type="PIRNR" id="PIRNR037226"/>
    </source>
</evidence>
<dbReference type="InterPro" id="IPR017144">
    <property type="entry name" value="Xaa-Arg_dipeptidase"/>
</dbReference>
<dbReference type="InterPro" id="IPR017439">
    <property type="entry name" value="Amidohydrolase"/>
</dbReference>
<organism evidence="3 4">
    <name type="scientific">Fusobacterium hominis</name>
    <dbReference type="NCBI Taxonomy" id="2764326"/>
    <lineage>
        <taxon>Bacteria</taxon>
        <taxon>Fusobacteriati</taxon>
        <taxon>Fusobacteriota</taxon>
        <taxon>Fusobacteriia</taxon>
        <taxon>Fusobacteriales</taxon>
        <taxon>Fusobacteriaceae</taxon>
        <taxon>Fusobacterium</taxon>
    </lineage>
</organism>
<gene>
    <name evidence="3" type="ORF">H9Q81_09330</name>
</gene>
<dbReference type="Gene3D" id="3.30.70.360">
    <property type="match status" value="1"/>
</dbReference>
<sequence>MNELTRHFSTIFDNNFDELRSINEFIYNNPELGHQEFKACSILIDSLKKHGFEVTKNFCNIPTAFMGRYKSGNSGPTIAILAEYDALPGIGHGCGHNAFATTSIAAAIIIKDMMKDINGELLIIGTPAEETSGAKVEMANLGVFNNVDIAMAAHPTGEMHERSGHSQAMEALQFTFKGKTAHAAGNPYEGINALDGVILLFNSVNALRQQTYETARIHGIISNGGKAANIIPDLAVANFYVRANSLEYLKELVTKVKNCAKGAAIATGTQLVIENYETSFADLITNKELSNLYEKNLRSLGVTDIRDSKPSGSTDMGDVSHCCPTIHPYFPLCTSHLTGHSVEFANATIQPEAYKGIKEAAIAMALTAFDIYTDKNTLNKIKEEFNDNIKS</sequence>
<dbReference type="Proteomes" id="UP000515913">
    <property type="component" value="Chromosome"/>
</dbReference>
<dbReference type="GO" id="GO:0016805">
    <property type="term" value="F:dipeptidase activity"/>
    <property type="evidence" value="ECO:0007669"/>
    <property type="project" value="InterPro"/>
</dbReference>
<dbReference type="GO" id="GO:0071713">
    <property type="term" value="F:para-aminobenzoyl-glutamate hydrolase activity"/>
    <property type="evidence" value="ECO:0007669"/>
    <property type="project" value="TreeGrafter"/>
</dbReference>
<dbReference type="AlphaFoldDB" id="A0A7G9GWB9"/>
<dbReference type="Pfam" id="PF01546">
    <property type="entry name" value="Peptidase_M20"/>
    <property type="match status" value="1"/>
</dbReference>
<accession>A0A7G9GWB9</accession>
<evidence type="ECO:0000259" key="2">
    <source>
        <dbReference type="Pfam" id="PF07687"/>
    </source>
</evidence>
<dbReference type="InterPro" id="IPR011650">
    <property type="entry name" value="Peptidase_M20_dimer"/>
</dbReference>
<feature type="domain" description="Peptidase M20 dimerisation" evidence="2">
    <location>
        <begin position="173"/>
        <end position="262"/>
    </location>
</feature>
<dbReference type="PANTHER" id="PTHR30575">
    <property type="entry name" value="PEPTIDASE M20"/>
    <property type="match status" value="1"/>
</dbReference>
<reference evidence="3 4" key="1">
    <citation type="submission" date="2020-08" db="EMBL/GenBank/DDBJ databases">
        <authorList>
            <person name="Liu C."/>
            <person name="Sun Q."/>
        </authorList>
    </citation>
    <scope>NUCLEOTIDE SEQUENCE [LARGE SCALE GENOMIC DNA]</scope>
    <source>
        <strain evidence="3 4">NSJ-57</strain>
    </source>
</reference>
<dbReference type="PIRSF" id="PIRSF037226">
    <property type="entry name" value="Amidohydrolase_ACY1L2_prd"/>
    <property type="match status" value="1"/>
</dbReference>
<name>A0A7G9GWB9_9FUSO</name>
<dbReference type="Gene3D" id="3.40.630.10">
    <property type="entry name" value="Zn peptidases"/>
    <property type="match status" value="1"/>
</dbReference>
<dbReference type="Pfam" id="PF07687">
    <property type="entry name" value="M20_dimer"/>
    <property type="match status" value="1"/>
</dbReference>
<dbReference type="GO" id="GO:0005737">
    <property type="term" value="C:cytoplasm"/>
    <property type="evidence" value="ECO:0007669"/>
    <property type="project" value="TreeGrafter"/>
</dbReference>
<dbReference type="InterPro" id="IPR036264">
    <property type="entry name" value="Bact_exopeptidase_dim_dom"/>
</dbReference>
<dbReference type="GO" id="GO:0046657">
    <property type="term" value="P:folic acid catabolic process"/>
    <property type="evidence" value="ECO:0007669"/>
    <property type="project" value="TreeGrafter"/>
</dbReference>
<dbReference type="RefSeq" id="WP_187422835.1">
    <property type="nucleotide sequence ID" value="NZ_CP060637.1"/>
</dbReference>
<dbReference type="KEGG" id="fho:H9Q81_09330"/>